<dbReference type="Pfam" id="PF13456">
    <property type="entry name" value="RVT_3"/>
    <property type="match status" value="1"/>
</dbReference>
<dbReference type="InterPro" id="IPR043128">
    <property type="entry name" value="Rev_trsase/Diguanyl_cyclase"/>
</dbReference>
<feature type="domain" description="RNase H type-1" evidence="1">
    <location>
        <begin position="140"/>
        <end position="273"/>
    </location>
</feature>
<dbReference type="GO" id="GO:0004523">
    <property type="term" value="F:RNA-DNA hybrid ribonuclease activity"/>
    <property type="evidence" value="ECO:0007669"/>
    <property type="project" value="InterPro"/>
</dbReference>
<dbReference type="InterPro" id="IPR043502">
    <property type="entry name" value="DNA/RNA_pol_sf"/>
</dbReference>
<dbReference type="InterPro" id="IPR002156">
    <property type="entry name" value="RNaseH_domain"/>
</dbReference>
<organism evidence="2">
    <name type="scientific">Oryza sativa subsp. japonica</name>
    <name type="common">Rice</name>
    <dbReference type="NCBI Taxonomy" id="39947"/>
    <lineage>
        <taxon>Eukaryota</taxon>
        <taxon>Viridiplantae</taxon>
        <taxon>Streptophyta</taxon>
        <taxon>Embryophyta</taxon>
        <taxon>Tracheophyta</taxon>
        <taxon>Spermatophyta</taxon>
        <taxon>Magnoliopsida</taxon>
        <taxon>Liliopsida</taxon>
        <taxon>Poales</taxon>
        <taxon>Poaceae</taxon>
        <taxon>BOP clade</taxon>
        <taxon>Oryzoideae</taxon>
        <taxon>Oryzeae</taxon>
        <taxon>Oryzinae</taxon>
        <taxon>Oryza</taxon>
        <taxon>Oryza sativa</taxon>
    </lineage>
</organism>
<protein>
    <submittedName>
        <fullName evidence="2">Putative gag-pol polyprotein</fullName>
    </submittedName>
</protein>
<dbReference type="GO" id="GO:0003676">
    <property type="term" value="F:nucleic acid binding"/>
    <property type="evidence" value="ECO:0007669"/>
    <property type="project" value="InterPro"/>
</dbReference>
<proteinExistence type="predicted"/>
<dbReference type="SUPFAM" id="SSF53098">
    <property type="entry name" value="Ribonuclease H-like"/>
    <property type="match status" value="2"/>
</dbReference>
<dbReference type="CDD" id="cd09279">
    <property type="entry name" value="RNase_HI_like"/>
    <property type="match status" value="1"/>
</dbReference>
<dbReference type="AlphaFoldDB" id="Q6UUM3"/>
<reference evidence="2" key="1">
    <citation type="journal article" date="2004" name="Nat. Genet.">
        <title>Sequencing of a rice centromere uncovers active genes.</title>
        <authorList>
            <person name="Nagaki K."/>
            <person name="Cheng Z."/>
            <person name="Ouyang S."/>
            <person name="Talbert P.B."/>
            <person name="Kim M."/>
            <person name="Jones K.M."/>
            <person name="Henikoff S."/>
            <person name="Buell C.R."/>
            <person name="Jiang J."/>
        </authorList>
    </citation>
    <scope>NUCLEOTIDE SEQUENCE</scope>
</reference>
<dbReference type="PANTHER" id="PTHR48475">
    <property type="entry name" value="RIBONUCLEASE H"/>
    <property type="match status" value="1"/>
</dbReference>
<dbReference type="PROSITE" id="PS50879">
    <property type="entry name" value="RNASE_H_1"/>
    <property type="match status" value="1"/>
</dbReference>
<dbReference type="Gene3D" id="3.30.420.10">
    <property type="entry name" value="Ribonuclease H-like superfamily/Ribonuclease H"/>
    <property type="match status" value="2"/>
</dbReference>
<name>Q6UUM3_ORYSJ</name>
<dbReference type="InterPro" id="IPR036397">
    <property type="entry name" value="RNaseH_sf"/>
</dbReference>
<evidence type="ECO:0000259" key="1">
    <source>
        <dbReference type="PROSITE" id="PS50879"/>
    </source>
</evidence>
<dbReference type="Gene3D" id="3.30.70.270">
    <property type="match status" value="1"/>
</dbReference>
<accession>Q6UUM3</accession>
<sequence>MDPTICAFGVSAGQFLGFLVHERGIEITQRSVNAIKNIQPPENKTELQEMIGKINFVRRFISNLSGRLRHYLLSNECTVICKANVVKYMLLAPILKGRVGKWIFFLTEFDLRYESPKAIKGQAIANFIVEHRDDLVGSVEIMPWTLFFDGSVCTHGCGIGLVIISPRGACFEFSYTIKPYATNNQAEYEAVLKGLQLLKEVEADTIEIMGDSLLVISQLAREYECKNDTLMVYNKKCQELMKEFQLVTLKHVSREQNIEANDLAQGASGYKPMIKDIKVEIAAITADDWRYDVHQYLQNPSQSASRKLRYKALKYTLLDDELRNLEQFTNGQAKASNKSLIKLIKRKISDYPRQWHARLPEALWSYRMAYHGSIQVPPYKLVYGHEVVLPWEVRIGSRRTKLQNDLTADEYYNLMADEREDLVQSRLRALAKVTRDKERIARRYNKKVVPKDFWEGELVWKLILPIETRDSKFGKWSPNWEGPFQIHKVMSKGAYMLQGLDGEVYGRALNGKYF</sequence>
<dbReference type="SUPFAM" id="SSF56672">
    <property type="entry name" value="DNA/RNA polymerases"/>
    <property type="match status" value="1"/>
</dbReference>
<dbReference type="EMBL" id="AY360385">
    <property type="protein sequence ID" value="AAQ56345.1"/>
    <property type="molecule type" value="Genomic_DNA"/>
</dbReference>
<evidence type="ECO:0000313" key="2">
    <source>
        <dbReference type="EMBL" id="AAQ56345.1"/>
    </source>
</evidence>
<dbReference type="InterPro" id="IPR012337">
    <property type="entry name" value="RNaseH-like_sf"/>
</dbReference>
<dbReference type="PANTHER" id="PTHR48475:SF1">
    <property type="entry name" value="RNASE H TYPE-1 DOMAIN-CONTAINING PROTEIN"/>
    <property type="match status" value="1"/>
</dbReference>